<protein>
    <recommendedName>
        <fullName evidence="5">Peptidase A1 domain-containing protein</fullName>
    </recommendedName>
</protein>
<dbReference type="Gramene" id="TRITD7Av1G004210.2">
    <property type="protein sequence ID" value="TRITD7Av1G004210.2"/>
    <property type="gene ID" value="TRITD7Av1G004210"/>
</dbReference>
<dbReference type="InterPro" id="IPR033121">
    <property type="entry name" value="PEPTIDASE_A1"/>
</dbReference>
<keyword evidence="3" id="KW-0378">Hydrolase</keyword>
<dbReference type="SUPFAM" id="SSF50630">
    <property type="entry name" value="Acid proteases"/>
    <property type="match status" value="1"/>
</dbReference>
<evidence type="ECO:0000256" key="4">
    <source>
        <dbReference type="SAM" id="SignalP"/>
    </source>
</evidence>
<feature type="signal peptide" evidence="4">
    <location>
        <begin position="1"/>
        <end position="21"/>
    </location>
</feature>
<dbReference type="InterPro" id="IPR032861">
    <property type="entry name" value="TAXi_N"/>
</dbReference>
<dbReference type="InterPro" id="IPR051708">
    <property type="entry name" value="Plant_Aspart_Prot_A1"/>
</dbReference>
<reference evidence="6 7" key="1">
    <citation type="submission" date="2017-09" db="EMBL/GenBank/DDBJ databases">
        <authorList>
            <consortium name="International Durum Wheat Genome Sequencing Consortium (IDWGSC)"/>
            <person name="Milanesi L."/>
        </authorList>
    </citation>
    <scope>NUCLEOTIDE SEQUENCE [LARGE SCALE GENOMIC DNA]</scope>
    <source>
        <strain evidence="7">cv. Svevo</strain>
    </source>
</reference>
<keyword evidence="7" id="KW-1185">Reference proteome</keyword>
<feature type="domain" description="Peptidase A1" evidence="5">
    <location>
        <begin position="83"/>
        <end position="434"/>
    </location>
</feature>
<dbReference type="GO" id="GO:0008233">
    <property type="term" value="F:peptidase activity"/>
    <property type="evidence" value="ECO:0007669"/>
    <property type="project" value="UniProtKB-KW"/>
</dbReference>
<feature type="chain" id="PRO_5040372369" description="Peptidase A1 domain-containing protein" evidence="4">
    <location>
        <begin position="22"/>
        <end position="506"/>
    </location>
</feature>
<dbReference type="GO" id="GO:0006508">
    <property type="term" value="P:proteolysis"/>
    <property type="evidence" value="ECO:0007669"/>
    <property type="project" value="UniProtKB-KW"/>
</dbReference>
<dbReference type="InterPro" id="IPR032799">
    <property type="entry name" value="TAXi_C"/>
</dbReference>
<evidence type="ECO:0000259" key="5">
    <source>
        <dbReference type="PROSITE" id="PS51767"/>
    </source>
</evidence>
<accession>A0A9R1BHA7</accession>
<dbReference type="Gene3D" id="2.40.70.10">
    <property type="entry name" value="Acid Proteases"/>
    <property type="match status" value="2"/>
</dbReference>
<dbReference type="AlphaFoldDB" id="A0A9R1BHA7"/>
<evidence type="ECO:0000256" key="3">
    <source>
        <dbReference type="ARBA" id="ARBA00022801"/>
    </source>
</evidence>
<dbReference type="EMBL" id="LT934123">
    <property type="protein sequence ID" value="VAI68514.1"/>
    <property type="molecule type" value="Genomic_DNA"/>
</dbReference>
<keyword evidence="4" id="KW-0732">Signal</keyword>
<proteinExistence type="inferred from homology"/>
<dbReference type="GO" id="GO:0005576">
    <property type="term" value="C:extracellular region"/>
    <property type="evidence" value="ECO:0007669"/>
    <property type="project" value="TreeGrafter"/>
</dbReference>
<dbReference type="Pfam" id="PF14541">
    <property type="entry name" value="TAXi_C"/>
    <property type="match status" value="1"/>
</dbReference>
<dbReference type="Proteomes" id="UP000324705">
    <property type="component" value="Chromosome 7A"/>
</dbReference>
<evidence type="ECO:0000256" key="1">
    <source>
        <dbReference type="ARBA" id="ARBA00007447"/>
    </source>
</evidence>
<dbReference type="Pfam" id="PF14543">
    <property type="entry name" value="TAXi_N"/>
    <property type="match status" value="1"/>
</dbReference>
<evidence type="ECO:0000313" key="7">
    <source>
        <dbReference type="Proteomes" id="UP000324705"/>
    </source>
</evidence>
<dbReference type="PROSITE" id="PS51767">
    <property type="entry name" value="PEPTIDASE_A1"/>
    <property type="match status" value="1"/>
</dbReference>
<evidence type="ECO:0000256" key="2">
    <source>
        <dbReference type="ARBA" id="ARBA00022670"/>
    </source>
</evidence>
<keyword evidence="2" id="KW-0645">Protease</keyword>
<dbReference type="PANTHER" id="PTHR47967:SF134">
    <property type="entry name" value="XYLANASE INHIBITOR C-TERMINAL DOMAIN-CONTAINING PROTEIN"/>
    <property type="match status" value="1"/>
</dbReference>
<dbReference type="InterPro" id="IPR021109">
    <property type="entry name" value="Peptidase_aspartic_dom_sf"/>
</dbReference>
<evidence type="ECO:0000313" key="6">
    <source>
        <dbReference type="EMBL" id="VAI68514.1"/>
    </source>
</evidence>
<dbReference type="PANTHER" id="PTHR47967">
    <property type="entry name" value="OS07G0603500 PROTEIN-RELATED"/>
    <property type="match status" value="1"/>
</dbReference>
<comment type="similarity">
    <text evidence="1">Belongs to the peptidase A1 family.</text>
</comment>
<sequence>MAARTFLLLLLLLLAPPDSSTASVAGLIPKLKFFEKSISAIEEVAGYYLEEKKEEGVKDVSGEQSSADDRQLGSSAADSYGALIFDLPIGSSPPQVLPFVMDITTDLVWAQCGKPGPTYAPTFRPNRSDSFAPIGCADPACTRLMPKYKCAGPGDRCGGTSAFLATDTFTFGATPAKGMVFGCIGKVPERNLNSSFGSAGFSRGPLSLVSQLQISRFSYFIDDGGGDKSFFSFSVGDDAAPAKDKGSRSTPLLKGKHPDLYYVKLTGVQVDGELLKDIPEETFSGSGGVILSTTLPVTYLEHAAYKVLRQKLLTKILQQKVVGVPKSPDDDRLCFPTKEFAAVKVPRVAMVFDGADATMELNVKNYFFDIAGIAVDGSRDFRNYLHQLFFRCNSRLRFEGLSWMVLGIIVDGSTEFKDYLHQLFFRYNSKMASEVDISVYLSIIKEIRYLMSLRENSITHVSRSQNKVSDSLAKFARSEGRTMTWLGSGPPEALELAAIDCKDFGG</sequence>
<gene>
    <name evidence="6" type="ORF">TRITD_7Av1G004210</name>
</gene>
<organism evidence="6 7">
    <name type="scientific">Triticum turgidum subsp. durum</name>
    <name type="common">Durum wheat</name>
    <name type="synonym">Triticum durum</name>
    <dbReference type="NCBI Taxonomy" id="4567"/>
    <lineage>
        <taxon>Eukaryota</taxon>
        <taxon>Viridiplantae</taxon>
        <taxon>Streptophyta</taxon>
        <taxon>Embryophyta</taxon>
        <taxon>Tracheophyta</taxon>
        <taxon>Spermatophyta</taxon>
        <taxon>Magnoliopsida</taxon>
        <taxon>Liliopsida</taxon>
        <taxon>Poales</taxon>
        <taxon>Poaceae</taxon>
        <taxon>BOP clade</taxon>
        <taxon>Pooideae</taxon>
        <taxon>Triticodae</taxon>
        <taxon>Triticeae</taxon>
        <taxon>Triticinae</taxon>
        <taxon>Triticum</taxon>
    </lineage>
</organism>
<name>A0A9R1BHA7_TRITD</name>